<dbReference type="Proteomes" id="UP000054289">
    <property type="component" value="Unassembled WGS sequence"/>
</dbReference>
<dbReference type="Pfam" id="PF03011">
    <property type="entry name" value="PFEMP"/>
    <property type="match status" value="1"/>
</dbReference>
<name>A0A0L7KM93_PLAFX</name>
<reference evidence="3" key="2">
    <citation type="submission" date="2006-03" db="EMBL/GenBank/DDBJ databases">
        <title>The genome sequence of the Plasmodium falciparum HB3.</title>
        <authorList>
            <consortium name="The Broad Institute Genome Sequencing Platform"/>
            <person name="Birren B."/>
            <person name="Lander E."/>
            <person name="Galagan J."/>
            <person name="Nusbaum C."/>
            <person name="Devon K."/>
            <person name="Henn M."/>
            <person name="Jaffe D."/>
            <person name="Butler J."/>
            <person name="Alvarez P."/>
            <person name="Gnerre S."/>
            <person name="Grabherr M."/>
            <person name="Kleber M."/>
            <person name="Mauceli E."/>
            <person name="Brockman W."/>
            <person name="MacCallum I.A."/>
            <person name="Rounsley S."/>
            <person name="Young S."/>
            <person name="LaButti K."/>
            <person name="Pushparaj V."/>
            <person name="DeCaprio D."/>
            <person name="Crawford M."/>
            <person name="Koehrsen M."/>
            <person name="Engels R."/>
            <person name="Montgomery P."/>
            <person name="Pearson M."/>
            <person name="Howarth C."/>
            <person name="Larson L."/>
            <person name="Luoma S."/>
            <person name="White J."/>
            <person name="Kodira C."/>
            <person name="Zeng Q."/>
            <person name="Oleary S."/>
            <person name="Yandava C."/>
            <person name="Alvarado L."/>
            <person name="Wirth D."/>
            <person name="Volkman S."/>
            <person name="Hartl D."/>
        </authorList>
    </citation>
    <scope>NUCLEOTIDE SEQUENCE [LARGE SCALE GENOMIC DNA]</scope>
</reference>
<dbReference type="OrthoDB" id="378897at2759"/>
<organism evidence="2 3">
    <name type="scientific">Plasmodium falciparum (isolate HB3)</name>
    <dbReference type="NCBI Taxonomy" id="137071"/>
    <lineage>
        <taxon>Eukaryota</taxon>
        <taxon>Sar</taxon>
        <taxon>Alveolata</taxon>
        <taxon>Apicomplexa</taxon>
        <taxon>Aconoidasida</taxon>
        <taxon>Haemosporida</taxon>
        <taxon>Plasmodiidae</taxon>
        <taxon>Plasmodium</taxon>
        <taxon>Plasmodium (Laverania)</taxon>
    </lineage>
</organism>
<evidence type="ECO:0000259" key="1">
    <source>
        <dbReference type="Pfam" id="PF03011"/>
    </source>
</evidence>
<sequence length="53" mass="6277">MHYNSFFCKWVYHMLHDSVEWRNELGSCINNAKSGQCKNNKCNSDCGCFLQWV</sequence>
<evidence type="ECO:0000313" key="2">
    <source>
        <dbReference type="EMBL" id="KOB64240.1"/>
    </source>
</evidence>
<dbReference type="AlphaFoldDB" id="A0A0L7KM93"/>
<dbReference type="KEGG" id="pfh:PFHG_05559"/>
<protein>
    <recommendedName>
        <fullName evidence="1">Duffy-binding-like domain-containing protein</fullName>
    </recommendedName>
</protein>
<reference evidence="2 3" key="1">
    <citation type="submission" date="2006-03" db="EMBL/GenBank/DDBJ databases">
        <title>Annotation of Plasmodium falciparum HB3.</title>
        <authorList>
            <consortium name="The Broad Institute Genome Sequencing Platform"/>
            <person name="Volkman S.K."/>
            <person name="Neafsey D.E."/>
            <person name="Dash A.P."/>
            <person name="Chitnis C.E."/>
            <person name="Hartl D.L."/>
            <person name="Young S.K."/>
            <person name="Zeng Q."/>
            <person name="Koehrsen M."/>
            <person name="Alvarado L."/>
            <person name="Berlin A."/>
            <person name="Borenstein D."/>
            <person name="Chapman S.B."/>
            <person name="Chen Z."/>
            <person name="Engels R."/>
            <person name="Freedman E."/>
            <person name="Gellesch M."/>
            <person name="Goldberg J."/>
            <person name="Griggs A."/>
            <person name="Gujja S."/>
            <person name="Heilman E.R."/>
            <person name="Heiman D.I."/>
            <person name="Howarth C."/>
            <person name="Jen D."/>
            <person name="Larson L."/>
            <person name="Mehta T."/>
            <person name="Neiman D."/>
            <person name="Park D."/>
            <person name="Pearson M."/>
            <person name="Roberts A."/>
            <person name="Saif S."/>
            <person name="Shea T."/>
            <person name="Shenoy N."/>
            <person name="Sisk P."/>
            <person name="Stolte C."/>
            <person name="Sykes S."/>
            <person name="Walk T."/>
            <person name="White J."/>
            <person name="Yandava C."/>
            <person name="Haas B."/>
            <person name="Henn M.R."/>
            <person name="Nusbaum C."/>
            <person name="Birren B."/>
        </authorList>
    </citation>
    <scope>NUCLEOTIDE SEQUENCE [LARGE SCALE GENOMIC DNA]</scope>
    <source>
        <strain evidence="2">HB3</strain>
    </source>
</reference>
<feature type="domain" description="Duffy-binding-like" evidence="1">
    <location>
        <begin position="6"/>
        <end position="53"/>
    </location>
</feature>
<dbReference type="EMBL" id="GG701188">
    <property type="protein sequence ID" value="KOB64240.1"/>
    <property type="molecule type" value="Genomic_DNA"/>
</dbReference>
<dbReference type="InterPro" id="IPR004258">
    <property type="entry name" value="DBL"/>
</dbReference>
<dbReference type="SUPFAM" id="SSF140924">
    <property type="entry name" value="Duffy binding domain-like"/>
    <property type="match status" value="1"/>
</dbReference>
<evidence type="ECO:0000313" key="3">
    <source>
        <dbReference type="Proteomes" id="UP000054289"/>
    </source>
</evidence>
<accession>A0A0L7KM93</accession>
<dbReference type="Gene3D" id="1.20.58.830">
    <property type="match status" value="1"/>
</dbReference>
<proteinExistence type="predicted"/>
<gene>
    <name evidence="2" type="ORF">PFHG_05559</name>
</gene>